<feature type="region of interest" description="Disordered" evidence="1">
    <location>
        <begin position="291"/>
        <end position="310"/>
    </location>
</feature>
<dbReference type="Gene3D" id="1.25.40.10">
    <property type="entry name" value="Tetratricopeptide repeat domain"/>
    <property type="match status" value="1"/>
</dbReference>
<dbReference type="InterPro" id="IPR011990">
    <property type="entry name" value="TPR-like_helical_dom_sf"/>
</dbReference>
<sequence length="798" mass="88750">MPRHLHLTNSFTWLAILSLTIALGHTRAMADNAERDADALMADQFVMMMYSALASDESPRPDQLRQAQILIDQALALREDEAELWRLRAELADRMEDRDAYRAAMRQYIRLEPTDDVAQLERLLEGLGEQQTLDERLARLEAILQASSTQRLSAPLRSRLATHAALAAHELGDDDRLRRWLDEALGLDSANADAAELAYARTQRNDSSPAERGDALINMVKASPADPMARLRLARWLTTQAVYDTAAQQFDTAAILVGGPLPIDVYAHWVIALAASGDADSARQLLNQLAPTQQNANDADDQQPRGIDPEAYPDIRLSLEILRLAMLGDQPEPAERSFARIRRLINSSFDQDELPDWLDGPDAPAPDIGRNVMLAWTAAVFNQQLDELPDLLAELPEDEPLVRRARGWMHLQRDEPDEAAEQLELIADDDPLAALGLTCLLDVGSSEHTQALQAVLHRDGGGLAGLLAARQLLANDQAVPRTRAGRSIDNDIDRGPLQLWRPALNTSPWTSMYLRVSPESVDYLQPLYATIELRNTSRMSMPVRTGRGVPERALLSPAPSAGGQPLARPQPIIVDVRRRLTLEPGETMRITVRLDRSQLGQFMQANPARTLAINVLGVLGPRPTRTGGVTAEPVGSVDSVRAITARGTPINEERINQWLEELDSEQPVTRMRALARLLRSIDHLPDELDTRAVRRRIAEPINEQFAEWDTMQQAWAVRMLTRSDRSRDLFRRILDAAERSDDSIVRLTFMATHLDGSASSALNAALRHDDTTIRTFAEALRDAADARDEDEDEQNNAS</sequence>
<evidence type="ECO:0000256" key="1">
    <source>
        <dbReference type="SAM" id="MobiDB-lite"/>
    </source>
</evidence>
<evidence type="ECO:0008006" key="4">
    <source>
        <dbReference type="Google" id="ProtNLM"/>
    </source>
</evidence>
<dbReference type="EMBL" id="JBGUBD010000002">
    <property type="protein sequence ID" value="MFA9477470.1"/>
    <property type="molecule type" value="Genomic_DNA"/>
</dbReference>
<proteinExistence type="predicted"/>
<name>A0ABV4U1J3_9BACT</name>
<reference evidence="2 3" key="1">
    <citation type="submission" date="2024-08" db="EMBL/GenBank/DDBJ databases">
        <title>Whole-genome sequencing of halo(alkali)philic microorganisms from hypersaline lakes.</title>
        <authorList>
            <person name="Sorokin D.Y."/>
            <person name="Merkel A.Y."/>
            <person name="Messina E."/>
            <person name="Yakimov M."/>
        </authorList>
    </citation>
    <scope>NUCLEOTIDE SEQUENCE [LARGE SCALE GENOMIC DNA]</scope>
    <source>
        <strain evidence="2 3">AB-hyl4</strain>
    </source>
</reference>
<keyword evidence="3" id="KW-1185">Reference proteome</keyword>
<comment type="caution">
    <text evidence="2">The sequence shown here is derived from an EMBL/GenBank/DDBJ whole genome shotgun (WGS) entry which is preliminary data.</text>
</comment>
<accession>A0ABV4U1J3</accession>
<dbReference type="RefSeq" id="WP_425344393.1">
    <property type="nucleotide sequence ID" value="NZ_JBGUBD010000002.1"/>
</dbReference>
<organism evidence="2 3">
    <name type="scientific">Natronomicrosphaera hydrolytica</name>
    <dbReference type="NCBI Taxonomy" id="3242702"/>
    <lineage>
        <taxon>Bacteria</taxon>
        <taxon>Pseudomonadati</taxon>
        <taxon>Planctomycetota</taxon>
        <taxon>Phycisphaerae</taxon>
        <taxon>Phycisphaerales</taxon>
        <taxon>Phycisphaeraceae</taxon>
        <taxon>Natronomicrosphaera</taxon>
    </lineage>
</organism>
<dbReference type="SUPFAM" id="SSF48452">
    <property type="entry name" value="TPR-like"/>
    <property type="match status" value="1"/>
</dbReference>
<evidence type="ECO:0000313" key="3">
    <source>
        <dbReference type="Proteomes" id="UP001575105"/>
    </source>
</evidence>
<protein>
    <recommendedName>
        <fullName evidence="4">Tetratricopeptide repeat protein</fullName>
    </recommendedName>
</protein>
<gene>
    <name evidence="2" type="ORF">ACERK3_04095</name>
</gene>
<dbReference type="Proteomes" id="UP001575105">
    <property type="component" value="Unassembled WGS sequence"/>
</dbReference>
<evidence type="ECO:0000313" key="2">
    <source>
        <dbReference type="EMBL" id="MFA9477470.1"/>
    </source>
</evidence>